<sequence>MMIVELIDGDDFRDRLVALGIRIPEGACPESSARLARRCALEGDVPGLAELVGELEGKREIMLPSVRRALETHLLPLVR</sequence>
<evidence type="ECO:0000313" key="2">
    <source>
        <dbReference type="Proteomes" id="UP001225957"/>
    </source>
</evidence>
<gene>
    <name evidence="1" type="ORF">QLQ83_16735</name>
</gene>
<comment type="caution">
    <text evidence="1">The sequence shown here is derived from an EMBL/GenBank/DDBJ whole genome shotgun (WGS) entry which is preliminary data.</text>
</comment>
<name>A0ABT6V3D2_9GAMM</name>
<proteinExistence type="predicted"/>
<protein>
    <submittedName>
        <fullName evidence="1">Uncharacterized protein</fullName>
    </submittedName>
</protein>
<organism evidence="1 2">
    <name type="scientific">Halomonas rhizosphaerae</name>
    <dbReference type="NCBI Taxonomy" id="3043296"/>
    <lineage>
        <taxon>Bacteria</taxon>
        <taxon>Pseudomonadati</taxon>
        <taxon>Pseudomonadota</taxon>
        <taxon>Gammaproteobacteria</taxon>
        <taxon>Oceanospirillales</taxon>
        <taxon>Halomonadaceae</taxon>
        <taxon>Halomonas</taxon>
    </lineage>
</organism>
<reference evidence="1 2" key="1">
    <citation type="submission" date="2023-04" db="EMBL/GenBank/DDBJ databases">
        <title>Halomonas strains isolated from rhizosphere soil.</title>
        <authorList>
            <person name="Xu L."/>
            <person name="Sun J.-Q."/>
        </authorList>
    </citation>
    <scope>NUCLEOTIDE SEQUENCE [LARGE SCALE GENOMIC DNA]</scope>
    <source>
        <strain evidence="1 2">LR5S20</strain>
    </source>
</reference>
<dbReference type="Proteomes" id="UP001225957">
    <property type="component" value="Unassembled WGS sequence"/>
</dbReference>
<dbReference type="EMBL" id="JASCQP010000038">
    <property type="protein sequence ID" value="MDI5892738.1"/>
    <property type="molecule type" value="Genomic_DNA"/>
</dbReference>
<keyword evidence="2" id="KW-1185">Reference proteome</keyword>
<evidence type="ECO:0000313" key="1">
    <source>
        <dbReference type="EMBL" id="MDI5892738.1"/>
    </source>
</evidence>
<accession>A0ABT6V3D2</accession>
<dbReference type="RefSeq" id="WP_282736653.1">
    <property type="nucleotide sequence ID" value="NZ_JASCQP010000038.1"/>
</dbReference>